<sequence>MTRDRTPVPPAALAVTAIVSVQFGNAIAGSFFDQVGPLGAAALRLGFAAAILLAVIRPRVRGWDRRTWLGVAALGAGLAGMNALIYLAIDRIPLGVAVTIELLGPLAVAVAGTRRARDLAWVALAALGVVLLGLDGDGGSLDPLGLLLAAGAAAFWALYIVASARLGPRARGVDGLAMAMLVAALVVVPLGAAPAATAVGAQPVLLLTFAGIAVLTSAVPYALEFLALKRMPTRVFGVLSSLGPAVAALAGLVVLGQLLTGIQLIAIALVIAASIGAVAFGRPRRDGPEPVVPPLG</sequence>
<dbReference type="EMBL" id="CP113089">
    <property type="protein sequence ID" value="WAB82577.1"/>
    <property type="molecule type" value="Genomic_DNA"/>
</dbReference>
<evidence type="ECO:0000313" key="8">
    <source>
        <dbReference type="EMBL" id="WAB82577.1"/>
    </source>
</evidence>
<dbReference type="InterPro" id="IPR000620">
    <property type="entry name" value="EamA_dom"/>
</dbReference>
<comment type="similarity">
    <text evidence="2">Belongs to the EamA transporter family.</text>
</comment>
<feature type="transmembrane region" description="Helical" evidence="6">
    <location>
        <begin position="146"/>
        <end position="164"/>
    </location>
</feature>
<protein>
    <submittedName>
        <fullName evidence="8">EamA family transporter</fullName>
    </submittedName>
</protein>
<feature type="domain" description="EamA" evidence="7">
    <location>
        <begin position="144"/>
        <end position="276"/>
    </location>
</feature>
<comment type="subcellular location">
    <subcellularLocation>
        <location evidence="1">Membrane</location>
        <topology evidence="1">Multi-pass membrane protein</topology>
    </subcellularLocation>
</comment>
<dbReference type="RefSeq" id="WP_267782722.1">
    <property type="nucleotide sequence ID" value="NZ_CP113089.1"/>
</dbReference>
<evidence type="ECO:0000313" key="9">
    <source>
        <dbReference type="Proteomes" id="UP001164706"/>
    </source>
</evidence>
<dbReference type="AlphaFoldDB" id="A0A9E8MPA1"/>
<reference evidence="8" key="1">
    <citation type="submission" date="2022-11" db="EMBL/GenBank/DDBJ databases">
        <title>Description of Microcella daejonensis nov. sp, isolated from riverside soil.</title>
        <authorList>
            <person name="Molina K.M."/>
            <person name="Kim S.B."/>
        </authorList>
    </citation>
    <scope>NUCLEOTIDE SEQUENCE</scope>
    <source>
        <strain evidence="8">MMS21-STM12</strain>
    </source>
</reference>
<evidence type="ECO:0000256" key="1">
    <source>
        <dbReference type="ARBA" id="ARBA00004141"/>
    </source>
</evidence>
<feature type="transmembrane region" description="Helical" evidence="6">
    <location>
        <begin position="38"/>
        <end position="56"/>
    </location>
</feature>
<feature type="transmembrane region" description="Helical" evidence="6">
    <location>
        <begin position="204"/>
        <end position="223"/>
    </location>
</feature>
<dbReference type="Pfam" id="PF00892">
    <property type="entry name" value="EamA"/>
    <property type="match status" value="1"/>
</dbReference>
<feature type="transmembrane region" description="Helical" evidence="6">
    <location>
        <begin position="176"/>
        <end position="198"/>
    </location>
</feature>
<evidence type="ECO:0000256" key="3">
    <source>
        <dbReference type="ARBA" id="ARBA00022692"/>
    </source>
</evidence>
<dbReference type="SUPFAM" id="SSF103481">
    <property type="entry name" value="Multidrug resistance efflux transporter EmrE"/>
    <property type="match status" value="2"/>
</dbReference>
<feature type="transmembrane region" description="Helical" evidence="6">
    <location>
        <begin position="94"/>
        <end position="112"/>
    </location>
</feature>
<name>A0A9E8MPA1_9MICO</name>
<dbReference type="InterPro" id="IPR037185">
    <property type="entry name" value="EmrE-like"/>
</dbReference>
<dbReference type="InterPro" id="IPR050638">
    <property type="entry name" value="AA-Vitamin_Transporters"/>
</dbReference>
<keyword evidence="3 6" id="KW-0812">Transmembrane</keyword>
<evidence type="ECO:0000256" key="4">
    <source>
        <dbReference type="ARBA" id="ARBA00022989"/>
    </source>
</evidence>
<feature type="transmembrane region" description="Helical" evidence="6">
    <location>
        <begin position="12"/>
        <end position="32"/>
    </location>
</feature>
<dbReference type="PANTHER" id="PTHR32322">
    <property type="entry name" value="INNER MEMBRANE TRANSPORTER"/>
    <property type="match status" value="1"/>
</dbReference>
<organism evidence="8 9">
    <name type="scientific">Microcella daejeonensis</name>
    <dbReference type="NCBI Taxonomy" id="2994971"/>
    <lineage>
        <taxon>Bacteria</taxon>
        <taxon>Bacillati</taxon>
        <taxon>Actinomycetota</taxon>
        <taxon>Actinomycetes</taxon>
        <taxon>Micrococcales</taxon>
        <taxon>Microbacteriaceae</taxon>
        <taxon>Microcella</taxon>
    </lineage>
</organism>
<dbReference type="PANTHER" id="PTHR32322:SF2">
    <property type="entry name" value="EAMA DOMAIN-CONTAINING PROTEIN"/>
    <property type="match status" value="1"/>
</dbReference>
<evidence type="ECO:0000259" key="7">
    <source>
        <dbReference type="Pfam" id="PF00892"/>
    </source>
</evidence>
<proteinExistence type="inferred from homology"/>
<evidence type="ECO:0000256" key="6">
    <source>
        <dbReference type="SAM" id="Phobius"/>
    </source>
</evidence>
<keyword evidence="9" id="KW-1185">Reference proteome</keyword>
<feature type="transmembrane region" description="Helical" evidence="6">
    <location>
        <begin position="261"/>
        <end position="280"/>
    </location>
</feature>
<dbReference type="Proteomes" id="UP001164706">
    <property type="component" value="Chromosome"/>
</dbReference>
<dbReference type="KEGG" id="mdb:OVN18_06140"/>
<gene>
    <name evidence="8" type="ORF">OVN18_06140</name>
</gene>
<feature type="transmembrane region" description="Helical" evidence="6">
    <location>
        <begin position="119"/>
        <end position="134"/>
    </location>
</feature>
<keyword evidence="5 6" id="KW-0472">Membrane</keyword>
<keyword evidence="4 6" id="KW-1133">Transmembrane helix</keyword>
<accession>A0A9E8MPA1</accession>
<evidence type="ECO:0000256" key="5">
    <source>
        <dbReference type="ARBA" id="ARBA00023136"/>
    </source>
</evidence>
<feature type="transmembrane region" description="Helical" evidence="6">
    <location>
        <begin position="235"/>
        <end position="255"/>
    </location>
</feature>
<dbReference type="GO" id="GO:0016020">
    <property type="term" value="C:membrane"/>
    <property type="evidence" value="ECO:0007669"/>
    <property type="project" value="UniProtKB-SubCell"/>
</dbReference>
<feature type="transmembrane region" description="Helical" evidence="6">
    <location>
        <begin position="68"/>
        <end position="88"/>
    </location>
</feature>
<evidence type="ECO:0000256" key="2">
    <source>
        <dbReference type="ARBA" id="ARBA00007362"/>
    </source>
</evidence>